<keyword evidence="4" id="KW-1185">Reference proteome</keyword>
<accession>A0AAD7IAT9</accession>
<dbReference type="InterPro" id="IPR018306">
    <property type="entry name" value="Phage_T5_Orf172_DNA-bd"/>
</dbReference>
<feature type="chain" id="PRO_5042277547" description="Bacteriophage T5 Orf172 DNA-binding domain-containing protein" evidence="1">
    <location>
        <begin position="25"/>
        <end position="272"/>
    </location>
</feature>
<dbReference type="AlphaFoldDB" id="A0AAD7IAT9"/>
<evidence type="ECO:0000259" key="2">
    <source>
        <dbReference type="Pfam" id="PF10544"/>
    </source>
</evidence>
<gene>
    <name evidence="3" type="ORF">DFH07DRAFT_778929</name>
</gene>
<dbReference type="Pfam" id="PF10544">
    <property type="entry name" value="T5orf172"/>
    <property type="match status" value="1"/>
</dbReference>
<reference evidence="3" key="1">
    <citation type="submission" date="2023-03" db="EMBL/GenBank/DDBJ databases">
        <title>Massive genome expansion in bonnet fungi (Mycena s.s.) driven by repeated elements and novel gene families across ecological guilds.</title>
        <authorList>
            <consortium name="Lawrence Berkeley National Laboratory"/>
            <person name="Harder C.B."/>
            <person name="Miyauchi S."/>
            <person name="Viragh M."/>
            <person name="Kuo A."/>
            <person name="Thoen E."/>
            <person name="Andreopoulos B."/>
            <person name="Lu D."/>
            <person name="Skrede I."/>
            <person name="Drula E."/>
            <person name="Henrissat B."/>
            <person name="Morin E."/>
            <person name="Kohler A."/>
            <person name="Barry K."/>
            <person name="LaButti K."/>
            <person name="Morin E."/>
            <person name="Salamov A."/>
            <person name="Lipzen A."/>
            <person name="Mereny Z."/>
            <person name="Hegedus B."/>
            <person name="Baldrian P."/>
            <person name="Stursova M."/>
            <person name="Weitz H."/>
            <person name="Taylor A."/>
            <person name="Grigoriev I.V."/>
            <person name="Nagy L.G."/>
            <person name="Martin F."/>
            <person name="Kauserud H."/>
        </authorList>
    </citation>
    <scope>NUCLEOTIDE SEQUENCE</scope>
    <source>
        <strain evidence="3">CBHHK188m</strain>
    </source>
</reference>
<dbReference type="Proteomes" id="UP001215280">
    <property type="component" value="Unassembled WGS sequence"/>
</dbReference>
<protein>
    <recommendedName>
        <fullName evidence="2">Bacteriophage T5 Orf172 DNA-binding domain-containing protein</fullName>
    </recommendedName>
</protein>
<comment type="caution">
    <text evidence="3">The sequence shown here is derived from an EMBL/GenBank/DDBJ whole genome shotgun (WGS) entry which is preliminary data.</text>
</comment>
<proteinExistence type="predicted"/>
<feature type="domain" description="Bacteriophage T5 Orf172 DNA-binding" evidence="2">
    <location>
        <begin position="122"/>
        <end position="194"/>
    </location>
</feature>
<dbReference type="EMBL" id="JARJLG010000135">
    <property type="protein sequence ID" value="KAJ7738867.1"/>
    <property type="molecule type" value="Genomic_DNA"/>
</dbReference>
<sequence length="272" mass="31150">MCRSCGTLWTLWLRFSLIFGAALGIDGTPNHRSNSPKFFFLFGVFFPAWEFCDGERRELVPKQPKLGSPALRLWALLAAQHTIFRREGPGVVYATILSSRADYDQFLNGTLTEAQYLCLSDVKFGHTNNLERRMRQYRPCNGNGHFVNWVFAYRVTERIRIERAAHLTLERLNLQLNKMDCPGGCGTKHKEYYLGRDIPTQSIGAIRNILEQYISRLGQYLPSSIVAPEREFPDRPFPICTAVIIGNLVPQYLPRSIVATQTPWELFLESIC</sequence>
<organism evidence="3 4">
    <name type="scientific">Mycena maculata</name>
    <dbReference type="NCBI Taxonomy" id="230809"/>
    <lineage>
        <taxon>Eukaryota</taxon>
        <taxon>Fungi</taxon>
        <taxon>Dikarya</taxon>
        <taxon>Basidiomycota</taxon>
        <taxon>Agaricomycotina</taxon>
        <taxon>Agaricomycetes</taxon>
        <taxon>Agaricomycetidae</taxon>
        <taxon>Agaricales</taxon>
        <taxon>Marasmiineae</taxon>
        <taxon>Mycenaceae</taxon>
        <taxon>Mycena</taxon>
    </lineage>
</organism>
<evidence type="ECO:0000256" key="1">
    <source>
        <dbReference type="SAM" id="SignalP"/>
    </source>
</evidence>
<evidence type="ECO:0000313" key="4">
    <source>
        <dbReference type="Proteomes" id="UP001215280"/>
    </source>
</evidence>
<feature type="signal peptide" evidence="1">
    <location>
        <begin position="1"/>
        <end position="24"/>
    </location>
</feature>
<evidence type="ECO:0000313" key="3">
    <source>
        <dbReference type="EMBL" id="KAJ7738867.1"/>
    </source>
</evidence>
<name>A0AAD7IAT9_9AGAR</name>
<keyword evidence="1" id="KW-0732">Signal</keyword>